<feature type="region of interest" description="Disordered" evidence="7">
    <location>
        <begin position="299"/>
        <end position="354"/>
    </location>
</feature>
<evidence type="ECO:0000256" key="4">
    <source>
        <dbReference type="ARBA" id="ARBA00022737"/>
    </source>
</evidence>
<organism evidence="10 11">
    <name type="scientific">Cylicocyclus nassatus</name>
    <name type="common">Nematode worm</name>
    <dbReference type="NCBI Taxonomy" id="53992"/>
    <lineage>
        <taxon>Eukaryota</taxon>
        <taxon>Metazoa</taxon>
        <taxon>Ecdysozoa</taxon>
        <taxon>Nematoda</taxon>
        <taxon>Chromadorea</taxon>
        <taxon>Rhabditida</taxon>
        <taxon>Rhabditina</taxon>
        <taxon>Rhabditomorpha</taxon>
        <taxon>Strongyloidea</taxon>
        <taxon>Strongylidae</taxon>
        <taxon>Cylicocyclus</taxon>
    </lineage>
</organism>
<dbReference type="InterPro" id="IPR002557">
    <property type="entry name" value="Chitin-bd_dom"/>
</dbReference>
<dbReference type="PANTHER" id="PTHR23301">
    <property type="entry name" value="CHITIN BINDING PERITROPHIN-A"/>
    <property type="match status" value="1"/>
</dbReference>
<evidence type="ECO:0000256" key="1">
    <source>
        <dbReference type="ARBA" id="ARBA00022473"/>
    </source>
</evidence>
<keyword evidence="1" id="KW-0217">Developmental protein</keyword>
<proteinExistence type="predicted"/>
<protein>
    <recommendedName>
        <fullName evidence="9">Chitin-binding type-2 domain-containing protein</fullName>
    </recommendedName>
</protein>
<feature type="domain" description="Chitin-binding type-2" evidence="9">
    <location>
        <begin position="181"/>
        <end position="238"/>
    </location>
</feature>
<feature type="compositionally biased region" description="Low complexity" evidence="7">
    <location>
        <begin position="299"/>
        <end position="341"/>
    </location>
</feature>
<dbReference type="InterPro" id="IPR036508">
    <property type="entry name" value="Chitin-bd_dom_sf"/>
</dbReference>
<feature type="domain" description="Chitin-binding type-2" evidence="9">
    <location>
        <begin position="244"/>
        <end position="299"/>
    </location>
</feature>
<dbReference type="Proteomes" id="UP001176961">
    <property type="component" value="Unassembled WGS sequence"/>
</dbReference>
<dbReference type="GO" id="GO:0005576">
    <property type="term" value="C:extracellular region"/>
    <property type="evidence" value="ECO:0007669"/>
    <property type="project" value="InterPro"/>
</dbReference>
<feature type="domain" description="Chitin-binding type-2" evidence="9">
    <location>
        <begin position="99"/>
        <end position="156"/>
    </location>
</feature>
<feature type="chain" id="PRO_5041359855" description="Chitin-binding type-2 domain-containing protein" evidence="8">
    <location>
        <begin position="17"/>
        <end position="540"/>
    </location>
</feature>
<keyword evidence="3 8" id="KW-0732">Signal</keyword>
<keyword evidence="5" id="KW-1015">Disulfide bond</keyword>
<dbReference type="SUPFAM" id="SSF57625">
    <property type="entry name" value="Invertebrate chitin-binding proteins"/>
    <property type="match status" value="3"/>
</dbReference>
<dbReference type="AlphaFoldDB" id="A0AA36HH53"/>
<feature type="domain" description="Chitin-binding type-2" evidence="9">
    <location>
        <begin position="24"/>
        <end position="81"/>
    </location>
</feature>
<name>A0AA36HH53_CYLNA</name>
<feature type="signal peptide" evidence="8">
    <location>
        <begin position="1"/>
        <end position="16"/>
    </location>
</feature>
<dbReference type="EMBL" id="CATQJL010000326">
    <property type="protein sequence ID" value="CAJ0610513.1"/>
    <property type="molecule type" value="Genomic_DNA"/>
</dbReference>
<dbReference type="SMART" id="SM00494">
    <property type="entry name" value="ChtBD2"/>
    <property type="match status" value="4"/>
</dbReference>
<evidence type="ECO:0000256" key="2">
    <source>
        <dbReference type="ARBA" id="ARBA00022669"/>
    </source>
</evidence>
<dbReference type="PROSITE" id="PS50940">
    <property type="entry name" value="CHIT_BIND_II"/>
    <property type="match status" value="4"/>
</dbReference>
<evidence type="ECO:0000256" key="3">
    <source>
        <dbReference type="ARBA" id="ARBA00022729"/>
    </source>
</evidence>
<evidence type="ECO:0000313" key="10">
    <source>
        <dbReference type="EMBL" id="CAJ0610513.1"/>
    </source>
</evidence>
<feature type="region of interest" description="Disordered" evidence="7">
    <location>
        <begin position="494"/>
        <end position="540"/>
    </location>
</feature>
<evidence type="ECO:0000256" key="7">
    <source>
        <dbReference type="SAM" id="MobiDB-lite"/>
    </source>
</evidence>
<keyword evidence="2" id="KW-0147">Chitin-binding</keyword>
<evidence type="ECO:0000256" key="8">
    <source>
        <dbReference type="SAM" id="SignalP"/>
    </source>
</evidence>
<accession>A0AA36HH53</accession>
<evidence type="ECO:0000259" key="9">
    <source>
        <dbReference type="PROSITE" id="PS50940"/>
    </source>
</evidence>
<feature type="region of interest" description="Disordered" evidence="7">
    <location>
        <begin position="147"/>
        <end position="174"/>
    </location>
</feature>
<dbReference type="Pfam" id="PF01607">
    <property type="entry name" value="CBM_14"/>
    <property type="match status" value="3"/>
</dbReference>
<keyword evidence="6" id="KW-0325">Glycoprotein</keyword>
<feature type="compositionally biased region" description="Low complexity" evidence="7">
    <location>
        <begin position="163"/>
        <end position="173"/>
    </location>
</feature>
<reference evidence="10" key="1">
    <citation type="submission" date="2023-07" db="EMBL/GenBank/DDBJ databases">
        <authorList>
            <consortium name="CYATHOMIX"/>
        </authorList>
    </citation>
    <scope>NUCLEOTIDE SEQUENCE</scope>
    <source>
        <strain evidence="10">N/A</strain>
    </source>
</reference>
<gene>
    <name evidence="10" type="ORF">CYNAS_LOCUS22496</name>
</gene>
<evidence type="ECO:0000256" key="5">
    <source>
        <dbReference type="ARBA" id="ARBA00023157"/>
    </source>
</evidence>
<keyword evidence="4" id="KW-0677">Repeat</keyword>
<keyword evidence="11" id="KW-1185">Reference proteome</keyword>
<evidence type="ECO:0000256" key="6">
    <source>
        <dbReference type="ARBA" id="ARBA00023180"/>
    </source>
</evidence>
<sequence>MIRLTLLTLFVGLALSYPEGRMGNDFCKQRQPGLFGEGCSPNVTVCNSLGKEISLICPFELVFDESVEECVDYRMSPNCTSEDEQALNETMKTLADLPIGLCENSSEGFHALTDCSTTVIRCILGKPSLMECPNGQVYDKEKSQCVDPSDLDSCNSSEEETTIDSTTEDSSSSNPILGNALGGCEKLADGFYEYANCSSYYMTCSGGIARIMRCQDDLIYDRLFGVCSNARDVGECGAQIETAAEICKEDGFFSYGNCSDLFYACTNGRQITMHCPANLVFDEAKQSCEYPETVAVCSENSSGYSGEESGFGEASGKESGSGAVPGEEYGSGESDSSSGEVSGEHAKDASGVFSGEASGEYSGNALAEFSGEFAGEFSGKATGDFAGETQGQFRGEAAGEISGDFSGEAEGYFSGQFSGEFSGEAAGQEISRQFSGELIQGEFSGQLSGKFVGEFSGEASGEFSGEFSGELAGKLAGEMSGDFSGEMAGEVSGELSGEIMPGEGSGDMKAFEAFSGESSGDGSGESSGEASGAHETTTPF</sequence>
<evidence type="ECO:0000313" key="11">
    <source>
        <dbReference type="Proteomes" id="UP001176961"/>
    </source>
</evidence>
<dbReference type="GO" id="GO:0008061">
    <property type="term" value="F:chitin binding"/>
    <property type="evidence" value="ECO:0007669"/>
    <property type="project" value="UniProtKB-KW"/>
</dbReference>
<dbReference type="InterPro" id="IPR051940">
    <property type="entry name" value="Chitin_bind-dev_reg"/>
</dbReference>
<dbReference type="Gene3D" id="2.170.140.10">
    <property type="entry name" value="Chitin binding domain"/>
    <property type="match status" value="3"/>
</dbReference>
<comment type="caution">
    <text evidence="10">The sequence shown here is derived from an EMBL/GenBank/DDBJ whole genome shotgun (WGS) entry which is preliminary data.</text>
</comment>
<dbReference type="PANTHER" id="PTHR23301:SF77">
    <property type="entry name" value="CHONDROITIN PROTEOGLYCAN-2"/>
    <property type="match status" value="1"/>
</dbReference>